<dbReference type="PROSITE" id="PS00060">
    <property type="entry name" value="ADH_IRON_2"/>
    <property type="match status" value="1"/>
</dbReference>
<evidence type="ECO:0000313" key="4">
    <source>
        <dbReference type="EMBL" id="MCU6699551.1"/>
    </source>
</evidence>
<dbReference type="CDD" id="cd08187">
    <property type="entry name" value="BDH"/>
    <property type="match status" value="1"/>
</dbReference>
<feature type="domain" description="Alcohol dehydrogenase iron-type/glycerol dehydrogenase GldA" evidence="2">
    <location>
        <begin position="9"/>
        <end position="178"/>
    </location>
</feature>
<dbReference type="InterPro" id="IPR056798">
    <property type="entry name" value="ADH_Fe_C"/>
</dbReference>
<evidence type="ECO:0000259" key="3">
    <source>
        <dbReference type="Pfam" id="PF25137"/>
    </source>
</evidence>
<name>A0ABT2S4P4_9FIRM</name>
<dbReference type="RefSeq" id="WP_262581121.1">
    <property type="nucleotide sequence ID" value="NZ_JAOQJV010000004.1"/>
</dbReference>
<evidence type="ECO:0000313" key="5">
    <source>
        <dbReference type="Proteomes" id="UP001207605"/>
    </source>
</evidence>
<dbReference type="Proteomes" id="UP001207605">
    <property type="component" value="Unassembled WGS sequence"/>
</dbReference>
<keyword evidence="1" id="KW-0560">Oxidoreductase</keyword>
<dbReference type="SUPFAM" id="SSF56796">
    <property type="entry name" value="Dehydroquinate synthase-like"/>
    <property type="match status" value="1"/>
</dbReference>
<dbReference type="PANTHER" id="PTHR43633">
    <property type="entry name" value="ALCOHOL DEHYDROGENASE YQHD"/>
    <property type="match status" value="1"/>
</dbReference>
<accession>A0ABT2S4P4</accession>
<reference evidence="4 5" key="1">
    <citation type="journal article" date="2021" name="ISME Commun">
        <title>Automated analysis of genomic sequences facilitates high-throughput and comprehensive description of bacteria.</title>
        <authorList>
            <person name="Hitch T.C.A."/>
        </authorList>
    </citation>
    <scope>NUCLEOTIDE SEQUENCE [LARGE SCALE GENOMIC DNA]</scope>
    <source>
        <strain evidence="4 5">Sanger_02</strain>
    </source>
</reference>
<protein>
    <submittedName>
        <fullName evidence="4">Iron-containing alcohol dehydrogenase</fullName>
    </submittedName>
</protein>
<dbReference type="Pfam" id="PF25137">
    <property type="entry name" value="ADH_Fe_C"/>
    <property type="match status" value="1"/>
</dbReference>
<evidence type="ECO:0000256" key="1">
    <source>
        <dbReference type="ARBA" id="ARBA00023002"/>
    </source>
</evidence>
<dbReference type="InterPro" id="IPR044731">
    <property type="entry name" value="BDH-like"/>
</dbReference>
<comment type="caution">
    <text evidence="4">The sequence shown here is derived from an EMBL/GenBank/DDBJ whole genome shotgun (WGS) entry which is preliminary data.</text>
</comment>
<dbReference type="Pfam" id="PF00465">
    <property type="entry name" value="Fe-ADH"/>
    <property type="match status" value="1"/>
</dbReference>
<dbReference type="EMBL" id="JAOQJV010000004">
    <property type="protein sequence ID" value="MCU6699551.1"/>
    <property type="molecule type" value="Genomic_DNA"/>
</dbReference>
<evidence type="ECO:0000259" key="2">
    <source>
        <dbReference type="Pfam" id="PF00465"/>
    </source>
</evidence>
<gene>
    <name evidence="4" type="ORF">OCV65_04785</name>
</gene>
<dbReference type="InterPro" id="IPR001670">
    <property type="entry name" value="ADH_Fe/GldA"/>
</dbReference>
<dbReference type="Gene3D" id="1.20.1090.10">
    <property type="entry name" value="Dehydroquinate synthase-like - alpha domain"/>
    <property type="match status" value="1"/>
</dbReference>
<dbReference type="Gene3D" id="3.40.50.1970">
    <property type="match status" value="1"/>
</dbReference>
<sequence length="390" mass="43313">MKNFRFTCPTTFVFGKGVEAEAGKEVKKYGTKVLLHYGGGHIKKDGLYDRIVQALKGENLEVYELGGVKANPDIGLVREGISLCKNEKIDVILAVGGGSVIDSAKAIGIGRYYDGDVWDFFTKKTPVEKMMPLGVVLTIPATGSEASNTTVVTNSENGHMKRALSHECLRPDFALMNPELTYTLPAYQTAAGGVDILSHIMERYFTNEEDCELTDRQCEALMKTVIKQLPVVMEKPEDYAARAEVMWAGTMAHNGVLGVGRVEDWGSHMLGHELSAYYDMTHGATLSIIIPHWMEYVYQNNIARFVKYAVDVWGIENDVFHPEETAVRGIQKTKEFFKSLGLPVSFVDAGIDGEKIEEMAENCTKFGSVGHFIKLNKEDCVQIYQASLER</sequence>
<proteinExistence type="predicted"/>
<dbReference type="InterPro" id="IPR018211">
    <property type="entry name" value="ADH_Fe_CS"/>
</dbReference>
<feature type="domain" description="Fe-containing alcohol dehydrogenase-like C-terminal" evidence="3">
    <location>
        <begin position="189"/>
        <end position="387"/>
    </location>
</feature>
<organism evidence="4 5">
    <name type="scientific">Dorea ammoniilytica</name>
    <dbReference type="NCBI Taxonomy" id="2981788"/>
    <lineage>
        <taxon>Bacteria</taxon>
        <taxon>Bacillati</taxon>
        <taxon>Bacillota</taxon>
        <taxon>Clostridia</taxon>
        <taxon>Lachnospirales</taxon>
        <taxon>Lachnospiraceae</taxon>
        <taxon>Dorea</taxon>
    </lineage>
</organism>
<dbReference type="PANTHER" id="PTHR43633:SF1">
    <property type="entry name" value="ALCOHOL DEHYDROGENASE YQHD"/>
    <property type="match status" value="1"/>
</dbReference>
<keyword evidence="5" id="KW-1185">Reference proteome</keyword>